<dbReference type="Gene3D" id="2.30.29.30">
    <property type="entry name" value="Pleckstrin-homology domain (PH domain)/Phosphotyrosine-binding domain (PTB)"/>
    <property type="match status" value="2"/>
</dbReference>
<dbReference type="InterPro" id="IPR000219">
    <property type="entry name" value="DH_dom"/>
</dbReference>
<dbReference type="InterPro" id="IPR001849">
    <property type="entry name" value="PH_domain"/>
</dbReference>
<feature type="region of interest" description="Disordered" evidence="2">
    <location>
        <begin position="209"/>
        <end position="231"/>
    </location>
</feature>
<feature type="compositionally biased region" description="Basic and acidic residues" evidence="2">
    <location>
        <begin position="210"/>
        <end position="223"/>
    </location>
</feature>
<organism evidence="5 6">
    <name type="scientific">Popillia japonica</name>
    <name type="common">Japanese beetle</name>
    <dbReference type="NCBI Taxonomy" id="7064"/>
    <lineage>
        <taxon>Eukaryota</taxon>
        <taxon>Metazoa</taxon>
        <taxon>Ecdysozoa</taxon>
        <taxon>Arthropoda</taxon>
        <taxon>Hexapoda</taxon>
        <taxon>Insecta</taxon>
        <taxon>Pterygota</taxon>
        <taxon>Neoptera</taxon>
        <taxon>Endopterygota</taxon>
        <taxon>Coleoptera</taxon>
        <taxon>Polyphaga</taxon>
        <taxon>Scarabaeiformia</taxon>
        <taxon>Scarabaeidae</taxon>
        <taxon>Rutelinae</taxon>
        <taxon>Popillia</taxon>
    </lineage>
</organism>
<dbReference type="InterPro" id="IPR011993">
    <property type="entry name" value="PH-like_dom_sf"/>
</dbReference>
<feature type="domain" description="DH" evidence="4">
    <location>
        <begin position="619"/>
        <end position="789"/>
    </location>
</feature>
<dbReference type="PROSITE" id="PS50010">
    <property type="entry name" value="DH_2"/>
    <property type="match status" value="2"/>
</dbReference>
<feature type="region of interest" description="Disordered" evidence="2">
    <location>
        <begin position="1320"/>
        <end position="1344"/>
    </location>
</feature>
<dbReference type="InterPro" id="IPR055251">
    <property type="entry name" value="SOS1_NGEF_PH"/>
</dbReference>
<dbReference type="InterPro" id="IPR051336">
    <property type="entry name" value="RhoGEF_Guanine_NuclExch_SF"/>
</dbReference>
<dbReference type="PANTHER" id="PTHR22826">
    <property type="entry name" value="RHO GUANINE EXCHANGE FACTOR-RELATED"/>
    <property type="match status" value="1"/>
</dbReference>
<dbReference type="PROSITE" id="PS50003">
    <property type="entry name" value="PH_DOMAIN"/>
    <property type="match status" value="1"/>
</dbReference>
<dbReference type="GO" id="GO:0005085">
    <property type="term" value="F:guanyl-nucleotide exchange factor activity"/>
    <property type="evidence" value="ECO:0007669"/>
    <property type="project" value="UniProtKB-KW"/>
</dbReference>
<feature type="compositionally biased region" description="Low complexity" evidence="2">
    <location>
        <begin position="121"/>
        <end position="130"/>
    </location>
</feature>
<dbReference type="SMART" id="SM00325">
    <property type="entry name" value="RhoGEF"/>
    <property type="match status" value="2"/>
</dbReference>
<keyword evidence="6" id="KW-1185">Reference proteome</keyword>
<evidence type="ECO:0000259" key="3">
    <source>
        <dbReference type="PROSITE" id="PS50003"/>
    </source>
</evidence>
<proteinExistence type="predicted"/>
<dbReference type="Proteomes" id="UP001458880">
    <property type="component" value="Unassembled WGS sequence"/>
</dbReference>
<dbReference type="PANTHER" id="PTHR22826:SF106">
    <property type="entry name" value="TRIO, ISOFORM A"/>
    <property type="match status" value="1"/>
</dbReference>
<dbReference type="GO" id="GO:0005737">
    <property type="term" value="C:cytoplasm"/>
    <property type="evidence" value="ECO:0007669"/>
    <property type="project" value="TreeGrafter"/>
</dbReference>
<evidence type="ECO:0000256" key="1">
    <source>
        <dbReference type="ARBA" id="ARBA00022658"/>
    </source>
</evidence>
<dbReference type="SMART" id="SM00233">
    <property type="entry name" value="PH"/>
    <property type="match status" value="2"/>
</dbReference>
<feature type="domain" description="DH" evidence="4">
    <location>
        <begin position="1016"/>
        <end position="1186"/>
    </location>
</feature>
<dbReference type="InterPro" id="IPR035899">
    <property type="entry name" value="DBL_dom_sf"/>
</dbReference>
<gene>
    <name evidence="5" type="ORF">QE152_g14295</name>
</gene>
<evidence type="ECO:0000313" key="6">
    <source>
        <dbReference type="Proteomes" id="UP001458880"/>
    </source>
</evidence>
<protein>
    <submittedName>
        <fullName evidence="5">RhoGEF domain</fullName>
    </submittedName>
</protein>
<accession>A0AAW1L9U9</accession>
<dbReference type="SUPFAM" id="SSF48065">
    <property type="entry name" value="DBL homology domain (DH-domain)"/>
    <property type="match status" value="2"/>
</dbReference>
<evidence type="ECO:0000313" key="5">
    <source>
        <dbReference type="EMBL" id="KAK9730729.1"/>
    </source>
</evidence>
<feature type="domain" description="PH" evidence="3">
    <location>
        <begin position="1198"/>
        <end position="1303"/>
    </location>
</feature>
<dbReference type="Pfam" id="PF00621">
    <property type="entry name" value="RhoGEF"/>
    <property type="match status" value="2"/>
</dbReference>
<reference evidence="5 6" key="1">
    <citation type="journal article" date="2024" name="BMC Genomics">
        <title>De novo assembly and annotation of Popillia japonica's genome with initial clues to its potential as an invasive pest.</title>
        <authorList>
            <person name="Cucini C."/>
            <person name="Boschi S."/>
            <person name="Funari R."/>
            <person name="Cardaioli E."/>
            <person name="Iannotti N."/>
            <person name="Marturano G."/>
            <person name="Paoli F."/>
            <person name="Bruttini M."/>
            <person name="Carapelli A."/>
            <person name="Frati F."/>
            <person name="Nardi F."/>
        </authorList>
    </citation>
    <scope>NUCLEOTIDE SEQUENCE [LARGE SCALE GENOMIC DNA]</scope>
    <source>
        <strain evidence="5">DMR45628</strain>
    </source>
</reference>
<keyword evidence="1" id="KW-0344">Guanine-nucleotide releasing factor</keyword>
<dbReference type="GO" id="GO:0019898">
    <property type="term" value="C:extrinsic component of membrane"/>
    <property type="evidence" value="ECO:0007669"/>
    <property type="project" value="TreeGrafter"/>
</dbReference>
<dbReference type="Pfam" id="PF22697">
    <property type="entry name" value="SOS1_NGEF_PH"/>
    <property type="match status" value="2"/>
</dbReference>
<dbReference type="EMBL" id="JASPKY010000143">
    <property type="protein sequence ID" value="KAK9730729.1"/>
    <property type="molecule type" value="Genomic_DNA"/>
</dbReference>
<dbReference type="GO" id="GO:0007411">
    <property type="term" value="P:axon guidance"/>
    <property type="evidence" value="ECO:0007669"/>
    <property type="project" value="TreeGrafter"/>
</dbReference>
<comment type="caution">
    <text evidence="5">The sequence shown here is derived from an EMBL/GenBank/DDBJ whole genome shotgun (WGS) entry which is preliminary data.</text>
</comment>
<dbReference type="Gene3D" id="1.20.900.10">
    <property type="entry name" value="Dbl homology (DH) domain"/>
    <property type="match status" value="2"/>
</dbReference>
<evidence type="ECO:0000256" key="2">
    <source>
        <dbReference type="SAM" id="MobiDB-lite"/>
    </source>
</evidence>
<feature type="region of interest" description="Disordered" evidence="2">
    <location>
        <begin position="101"/>
        <end position="131"/>
    </location>
</feature>
<evidence type="ECO:0000259" key="4">
    <source>
        <dbReference type="PROSITE" id="PS50010"/>
    </source>
</evidence>
<dbReference type="SUPFAM" id="SSF50729">
    <property type="entry name" value="PH domain-like"/>
    <property type="match status" value="2"/>
</dbReference>
<name>A0AAW1L9U9_POPJA</name>
<sequence length="1359" mass="157813">MERIHISRGERNRSISVKALGQMFEELIRLSQTVAGSSECTCKLNQLKHLNGGDRGVAINNAIVRILKSKDKNGGDQNKPVVTSVDGTHVKNRKQFFEEQAHASENTNNIRNKTEINFAPSSSSRYSSISRLEDRSYLRSRNSKDFQPVSVKSKKQLFEEYKNGPDNGKFTSAKSTENLSYQPKSYGSSNLNGYLGGKRANTMNDLLSQKYDDTQSKTDDNTRKYSYTNQEGPSQKYDWMLEENLIKTAAETNNNHVGYVNIDSLDINLSEGKTESSSDEDEDITFMEYQNLPPPPADLLRSVQNDEIYQNFFSAQQQDEAQQITDDPVPTAKFFEIEDEAGKKSTANLIELDEANEEYIPQTRNIITLRNITTYTFDTEEEFVPNDEEPIYENEEFVPNDEEPIYENVPRNGIKPETTNEEIYEAVPVVCDVYDEAVYDDAVYDEAVYEEPEKLEENASNDNIEECISNVTEAFQSIQTLCNEPKWNVWDVAKQVHKFQDEEDERDIFGTLLDIDSDYCLETINSGNENVLFRISIGREVLLQEPADYTELLNSTEVDAGDKTNYEEPEYYSITDTSYDNDKDMSGTFFDKNKNPRIEIIGGNKNQETFLPMLKIPKMQYMIIKELIDSEENYLKRMKYIIDNYLIYFRSMDVSPDIEFVFGNIEEVYNETEKVYLALKESVSIEEIARVFLAHVHLFDCYTEHLRNKNKSQQYATKNFADVIKQRQLELEDQYTCESYLLNTTHRPEQYRLLLERLKKAVARNDESCESLDEAILLIDRKISEINTALAIESIRFHPGNLKQMGPFIMKEKFFIKRKYNSIVYLFQGGVVFCVEDQCNPDQCEYVECIEMDKLLLRHCSTSTSFQLSSFDKSKKYVDNSHDFDLEAPSMAIKEKWVDEIQRILWVQLQYYKDQQKNATLKQPKLPLQTDLPEEDVENNIYEDVLPPIDNNEYTNTIDATDNDEPEYCAIEESNYYSECAQIGGTFFDKDENPRIEIIGTDSTADNIYMQNVPKAQYMIIKELINTEETYLRKMRHIIDDYYIHFKRTGVPPDISIVFGNIETIYAETERLYSTLLECNSVEDIAKVFLNNASIFDLYTDYLRNKSISYYYASTKFKDIIKDRQAELEDQYTCDSYLLNPVQRPGRYRLLLEKLEKELAKTGETCQALSDAVKLVSDKITEANTLMTIDSIKKCPINLKTMGPFIMKEAFNIKRKYKSVVFLFKNIVVFCIEHQNRLDTYVYANSIELTELSLSHNRSSTSFQLRNFDKSRMGEDTRYCFDIEAPSMSVKERWIDEIQRLLWSQLQYFKDQQKRVSEVGIPPPMMRKGSMKVKSKPYDSPSKTHKRSTFYYDIATTMR</sequence>